<feature type="binding site" evidence="8">
    <location>
        <begin position="9"/>
        <end position="11"/>
    </location>
    <ligand>
        <name>ATP</name>
        <dbReference type="ChEBI" id="CHEBI:30616"/>
    </ligand>
</feature>
<evidence type="ECO:0000256" key="3">
    <source>
        <dbReference type="ARBA" id="ARBA00022741"/>
    </source>
</evidence>
<feature type="binding site" evidence="8">
    <location>
        <position position="132"/>
    </location>
    <ligand>
        <name>L-tryptophan</name>
        <dbReference type="ChEBI" id="CHEBI:57912"/>
    </ligand>
</feature>
<dbReference type="GO" id="GO:0005829">
    <property type="term" value="C:cytosol"/>
    <property type="evidence" value="ECO:0007669"/>
    <property type="project" value="TreeGrafter"/>
</dbReference>
<keyword evidence="6 8" id="KW-0030">Aminoacyl-tRNA synthetase</keyword>
<reference evidence="11" key="1">
    <citation type="submission" date="2016-10" db="EMBL/GenBank/DDBJ databases">
        <authorList>
            <person name="Varghese N."/>
            <person name="Submissions S."/>
        </authorList>
    </citation>
    <scope>NUCLEOTIDE SEQUENCE [LARGE SCALE GENOMIC DNA]</scope>
    <source>
        <strain evidence="11">CGMCC 1.6854</strain>
    </source>
</reference>
<dbReference type="InterPro" id="IPR001412">
    <property type="entry name" value="aa-tRNA-synth_I_CS"/>
</dbReference>
<evidence type="ECO:0000256" key="7">
    <source>
        <dbReference type="ARBA" id="ARBA00049929"/>
    </source>
</evidence>
<feature type="binding site" evidence="8">
    <location>
        <begin position="192"/>
        <end position="196"/>
    </location>
    <ligand>
        <name>ATP</name>
        <dbReference type="ChEBI" id="CHEBI:30616"/>
    </ligand>
</feature>
<dbReference type="Proteomes" id="UP000199544">
    <property type="component" value="Unassembled WGS sequence"/>
</dbReference>
<dbReference type="GO" id="GO:0005524">
    <property type="term" value="F:ATP binding"/>
    <property type="evidence" value="ECO:0007669"/>
    <property type="project" value="UniProtKB-UniRule"/>
</dbReference>
<evidence type="ECO:0000313" key="11">
    <source>
        <dbReference type="Proteomes" id="UP000199544"/>
    </source>
</evidence>
<evidence type="ECO:0000256" key="1">
    <source>
        <dbReference type="ARBA" id="ARBA00005594"/>
    </source>
</evidence>
<evidence type="ECO:0000256" key="9">
    <source>
        <dbReference type="RuleBase" id="RU363036"/>
    </source>
</evidence>
<dbReference type="PRINTS" id="PR01039">
    <property type="entry name" value="TRNASYNTHTRP"/>
</dbReference>
<dbReference type="SUPFAM" id="SSF52374">
    <property type="entry name" value="Nucleotidylyl transferase"/>
    <property type="match status" value="1"/>
</dbReference>
<accession>A0A1G9UIL1</accession>
<dbReference type="PANTHER" id="PTHR43766:SF1">
    <property type="entry name" value="TRYPTOPHAN--TRNA LIGASE, MITOCHONDRIAL"/>
    <property type="match status" value="1"/>
</dbReference>
<proteinExistence type="inferred from homology"/>
<evidence type="ECO:0000256" key="4">
    <source>
        <dbReference type="ARBA" id="ARBA00022840"/>
    </source>
</evidence>
<evidence type="ECO:0000256" key="2">
    <source>
        <dbReference type="ARBA" id="ARBA00022598"/>
    </source>
</evidence>
<feature type="binding site" evidence="8">
    <location>
        <position position="183"/>
    </location>
    <ligand>
        <name>ATP</name>
        <dbReference type="ChEBI" id="CHEBI:30616"/>
    </ligand>
</feature>
<feature type="short sequence motif" description="'KMSKS' region" evidence="8">
    <location>
        <begin position="192"/>
        <end position="196"/>
    </location>
</feature>
<keyword evidence="5 8" id="KW-0648">Protein biosynthesis</keyword>
<protein>
    <recommendedName>
        <fullName evidence="8">Tryptophan--tRNA ligase</fullName>
        <ecNumber evidence="8">6.1.1.2</ecNumber>
    </recommendedName>
    <alternativeName>
        <fullName evidence="8">Tryptophanyl-tRNA synthetase</fullName>
        <shortName evidence="8">TrpRS</shortName>
    </alternativeName>
</protein>
<dbReference type="InterPro" id="IPR050203">
    <property type="entry name" value="Trp-tRNA_synthetase"/>
</dbReference>
<keyword evidence="8" id="KW-0963">Cytoplasm</keyword>
<dbReference type="AlphaFoldDB" id="A0A1G9UIL1"/>
<dbReference type="InterPro" id="IPR002306">
    <property type="entry name" value="Trp-tRNA-ligase"/>
</dbReference>
<comment type="function">
    <text evidence="8">Catalyzes the attachment of tryptophan to tRNA(Trp).</text>
</comment>
<feature type="binding site" evidence="8">
    <location>
        <begin position="17"/>
        <end position="18"/>
    </location>
    <ligand>
        <name>ATP</name>
        <dbReference type="ChEBI" id="CHEBI:30616"/>
    </ligand>
</feature>
<dbReference type="NCBIfam" id="TIGR00233">
    <property type="entry name" value="trpS"/>
    <property type="match status" value="1"/>
</dbReference>
<dbReference type="FunFam" id="1.10.240.10:FF:000002">
    <property type="entry name" value="Tryptophan--tRNA ligase"/>
    <property type="match status" value="1"/>
</dbReference>
<dbReference type="OrthoDB" id="9801042at2"/>
<comment type="catalytic activity">
    <reaction evidence="7 8">
        <text>tRNA(Trp) + L-tryptophan + ATP = L-tryptophyl-tRNA(Trp) + AMP + diphosphate + H(+)</text>
        <dbReference type="Rhea" id="RHEA:24080"/>
        <dbReference type="Rhea" id="RHEA-COMP:9671"/>
        <dbReference type="Rhea" id="RHEA-COMP:9705"/>
        <dbReference type="ChEBI" id="CHEBI:15378"/>
        <dbReference type="ChEBI" id="CHEBI:30616"/>
        <dbReference type="ChEBI" id="CHEBI:33019"/>
        <dbReference type="ChEBI" id="CHEBI:57912"/>
        <dbReference type="ChEBI" id="CHEBI:78442"/>
        <dbReference type="ChEBI" id="CHEBI:78535"/>
        <dbReference type="ChEBI" id="CHEBI:456215"/>
        <dbReference type="EC" id="6.1.1.2"/>
    </reaction>
</comment>
<comment type="similarity">
    <text evidence="1 8 9">Belongs to the class-I aminoacyl-tRNA synthetase family.</text>
</comment>
<keyword evidence="3 8" id="KW-0547">Nucleotide-binding</keyword>
<dbReference type="STRING" id="459525.SAMN04488137_0928"/>
<feature type="short sequence motif" description="'HIGH' region" evidence="8">
    <location>
        <begin position="10"/>
        <end position="18"/>
    </location>
</feature>
<keyword evidence="4 8" id="KW-0067">ATP-binding</keyword>
<dbReference type="CDD" id="cd00806">
    <property type="entry name" value="TrpRS_core"/>
    <property type="match status" value="1"/>
</dbReference>
<feature type="binding site" evidence="8">
    <location>
        <begin position="144"/>
        <end position="146"/>
    </location>
    <ligand>
        <name>ATP</name>
        <dbReference type="ChEBI" id="CHEBI:30616"/>
    </ligand>
</feature>
<dbReference type="EMBL" id="FNHW01000001">
    <property type="protein sequence ID" value="SDM59375.1"/>
    <property type="molecule type" value="Genomic_DNA"/>
</dbReference>
<dbReference type="PANTHER" id="PTHR43766">
    <property type="entry name" value="TRYPTOPHAN--TRNA LIGASE, MITOCHONDRIAL"/>
    <property type="match status" value="1"/>
</dbReference>
<dbReference type="GO" id="GO:0006436">
    <property type="term" value="P:tryptophanyl-tRNA aminoacylation"/>
    <property type="evidence" value="ECO:0007669"/>
    <property type="project" value="UniProtKB-UniRule"/>
</dbReference>
<dbReference type="Gene3D" id="1.10.240.10">
    <property type="entry name" value="Tyrosyl-Transfer RNA Synthetase"/>
    <property type="match status" value="1"/>
</dbReference>
<dbReference type="InterPro" id="IPR024109">
    <property type="entry name" value="Trp-tRNA-ligase_bac-type"/>
</dbReference>
<organism evidence="10 11">
    <name type="scientific">Fictibacillus solisalsi</name>
    <dbReference type="NCBI Taxonomy" id="459525"/>
    <lineage>
        <taxon>Bacteria</taxon>
        <taxon>Bacillati</taxon>
        <taxon>Bacillota</taxon>
        <taxon>Bacilli</taxon>
        <taxon>Bacillales</taxon>
        <taxon>Fictibacillaceae</taxon>
        <taxon>Fictibacillus</taxon>
    </lineage>
</organism>
<evidence type="ECO:0000256" key="5">
    <source>
        <dbReference type="ARBA" id="ARBA00022917"/>
    </source>
</evidence>
<dbReference type="InterPro" id="IPR002305">
    <property type="entry name" value="aa-tRNA-synth_Ic"/>
</dbReference>
<dbReference type="Pfam" id="PF00579">
    <property type="entry name" value="tRNA-synt_1b"/>
    <property type="match status" value="1"/>
</dbReference>
<dbReference type="PROSITE" id="PS00178">
    <property type="entry name" value="AA_TRNA_LIGASE_I"/>
    <property type="match status" value="1"/>
</dbReference>
<keyword evidence="11" id="KW-1185">Reference proteome</keyword>
<dbReference type="Gene3D" id="3.40.50.620">
    <property type="entry name" value="HUPs"/>
    <property type="match status" value="1"/>
</dbReference>
<dbReference type="EC" id="6.1.1.2" evidence="8"/>
<dbReference type="HAMAP" id="MF_00140_B">
    <property type="entry name" value="Trp_tRNA_synth_B"/>
    <property type="match status" value="1"/>
</dbReference>
<gene>
    <name evidence="8" type="primary">trpS</name>
    <name evidence="10" type="ORF">SAMN04488137_0928</name>
</gene>
<evidence type="ECO:0000256" key="8">
    <source>
        <dbReference type="HAMAP-Rule" id="MF_00140"/>
    </source>
</evidence>
<comment type="subcellular location">
    <subcellularLocation>
        <location evidence="8">Cytoplasm</location>
    </subcellularLocation>
</comment>
<evidence type="ECO:0000256" key="6">
    <source>
        <dbReference type="ARBA" id="ARBA00023146"/>
    </source>
</evidence>
<dbReference type="GO" id="GO:0004830">
    <property type="term" value="F:tryptophan-tRNA ligase activity"/>
    <property type="evidence" value="ECO:0007669"/>
    <property type="project" value="UniProtKB-UniRule"/>
</dbReference>
<evidence type="ECO:0000313" key="10">
    <source>
        <dbReference type="EMBL" id="SDM59375.1"/>
    </source>
</evidence>
<comment type="subunit">
    <text evidence="8">Homodimer.</text>
</comment>
<keyword evidence="2 8" id="KW-0436">Ligase</keyword>
<sequence length="329" mass="36662">MATIFSGIQPSGTITLGNYLGALQHFVGFQEDNHCYFCVVNQHAITVPQDPVQLKKNSRSLAAMYLAVGIDPEKSTLFIQSEVPAHTKMGWVLQCVAYIGELERMTQFKDKSKGKEAVSAGLLTYPPLMAADILLYGTELVPVGDDQKQHIELTRDLAERFNNKYREIFTIPEPRIPKVGARIMSLVDPTKKMSKSDANVNAFISILDDEAVITKKIKRATTDSDGVVKYDKENKPGISNLLTIYSLCSGESIHELEKKYEGKGYGDFKEGTASAVVSRLKPIQERYYNLIESDELDQILDHGAEKANRVANKMLNKAERAMGLARKRV</sequence>
<dbReference type="InterPro" id="IPR014729">
    <property type="entry name" value="Rossmann-like_a/b/a_fold"/>
</dbReference>
<dbReference type="RefSeq" id="WP_090232899.1">
    <property type="nucleotide sequence ID" value="NZ_FNHW01000001.1"/>
</dbReference>
<name>A0A1G9UIL1_9BACL</name>